<evidence type="ECO:0008006" key="5">
    <source>
        <dbReference type="Google" id="ProtNLM"/>
    </source>
</evidence>
<evidence type="ECO:0000256" key="2">
    <source>
        <dbReference type="SAM" id="Phobius"/>
    </source>
</evidence>
<evidence type="ECO:0000256" key="1">
    <source>
        <dbReference type="SAM" id="MobiDB-lite"/>
    </source>
</evidence>
<feature type="region of interest" description="Disordered" evidence="1">
    <location>
        <begin position="492"/>
        <end position="517"/>
    </location>
</feature>
<sequence>MESALSVALTSGSGIDSAGGSAMLSSLSSLNAASSDVSSGARSSRTVTRSFGEQQMLTTKLLSVTSQLGTAAASAMIAGTEQTLDGTDADGVGAQMMLAKLASISVDGVGVSGLSWGRQTRRLSSSPCQDIHIQQTKWSGTNPHSYADPARGQELPLSKGPLNGYVHANASVKILSMQACGEPVEYVKDGERRLVTTLSGDSPLELTLTMAAIPGVAEEGYGWDPVCAWFNESGAEWTADGTAFVGSANESGGGVTCQASIGISSMAYTAVWVEFLLPTTTTTTTRTPTTTSTTKTTTTTTSSWACDTAMLHSPYWRARWNCSWGLDTSTDNETGLALTRNYTCVAFCAAGSTLTTTAQCDGARWVVVEECLSSADSGGGDDDDESGFFGTGRALLFAAGGGFIAVLLCAACLVGGFLYYRYRQELEDREEPLVEHHVAWQEDEPAYAAARNIRPASYRPNHLRSAANPQPRRSEQDGNFWEWARHWASPHPFQVHGAEPSPPPAAEAAAPRPPRSR</sequence>
<keyword evidence="2" id="KW-0812">Transmembrane</keyword>
<gene>
    <name evidence="3" type="ORF">PCOR1329_LOCUS81300</name>
</gene>
<dbReference type="Proteomes" id="UP001189429">
    <property type="component" value="Unassembled WGS sequence"/>
</dbReference>
<feature type="transmembrane region" description="Helical" evidence="2">
    <location>
        <begin position="394"/>
        <end position="420"/>
    </location>
</feature>
<feature type="region of interest" description="Disordered" evidence="1">
    <location>
        <begin position="459"/>
        <end position="479"/>
    </location>
</feature>
<evidence type="ECO:0000313" key="3">
    <source>
        <dbReference type="EMBL" id="CAK0905706.1"/>
    </source>
</evidence>
<accession>A0ABN9Y505</accession>
<proteinExistence type="predicted"/>
<name>A0ABN9Y505_9DINO</name>
<keyword evidence="2" id="KW-1133">Transmembrane helix</keyword>
<evidence type="ECO:0000313" key="4">
    <source>
        <dbReference type="Proteomes" id="UP001189429"/>
    </source>
</evidence>
<organism evidence="3 4">
    <name type="scientific">Prorocentrum cordatum</name>
    <dbReference type="NCBI Taxonomy" id="2364126"/>
    <lineage>
        <taxon>Eukaryota</taxon>
        <taxon>Sar</taxon>
        <taxon>Alveolata</taxon>
        <taxon>Dinophyceae</taxon>
        <taxon>Prorocentrales</taxon>
        <taxon>Prorocentraceae</taxon>
        <taxon>Prorocentrum</taxon>
    </lineage>
</organism>
<comment type="caution">
    <text evidence="3">The sequence shown here is derived from an EMBL/GenBank/DDBJ whole genome shotgun (WGS) entry which is preliminary data.</text>
</comment>
<keyword evidence="4" id="KW-1185">Reference proteome</keyword>
<keyword evidence="2" id="KW-0472">Membrane</keyword>
<protein>
    <recommendedName>
        <fullName evidence="5">Transmembrane protein</fullName>
    </recommendedName>
</protein>
<dbReference type="EMBL" id="CAUYUJ010021598">
    <property type="protein sequence ID" value="CAK0905706.1"/>
    <property type="molecule type" value="Genomic_DNA"/>
</dbReference>
<reference evidence="3" key="1">
    <citation type="submission" date="2023-10" db="EMBL/GenBank/DDBJ databases">
        <authorList>
            <person name="Chen Y."/>
            <person name="Shah S."/>
            <person name="Dougan E. K."/>
            <person name="Thang M."/>
            <person name="Chan C."/>
        </authorList>
    </citation>
    <scope>NUCLEOTIDE SEQUENCE [LARGE SCALE GENOMIC DNA]</scope>
</reference>